<dbReference type="EMBL" id="JAMFTS010000004">
    <property type="protein sequence ID" value="KAJ4765228.1"/>
    <property type="molecule type" value="Genomic_DNA"/>
</dbReference>
<protein>
    <submittedName>
        <fullName evidence="2">NAD(P)-linked oxidoreductase superfamily protein</fullName>
    </submittedName>
</protein>
<evidence type="ECO:0000313" key="3">
    <source>
        <dbReference type="Proteomes" id="UP001140206"/>
    </source>
</evidence>
<dbReference type="Pfam" id="PF00248">
    <property type="entry name" value="Aldo_ket_red"/>
    <property type="match status" value="1"/>
</dbReference>
<dbReference type="InterPro" id="IPR018170">
    <property type="entry name" value="Aldo/ket_reductase_CS"/>
</dbReference>
<dbReference type="GO" id="GO:0016491">
    <property type="term" value="F:oxidoreductase activity"/>
    <property type="evidence" value="ECO:0007669"/>
    <property type="project" value="InterPro"/>
</dbReference>
<dbReference type="InterPro" id="IPR036812">
    <property type="entry name" value="NAD(P)_OxRdtase_dom_sf"/>
</dbReference>
<comment type="caution">
    <text evidence="2">The sequence shown here is derived from an EMBL/GenBank/DDBJ whole genome shotgun (WGS) entry which is preliminary data.</text>
</comment>
<feature type="domain" description="NADP-dependent oxidoreductase" evidence="1">
    <location>
        <begin position="1"/>
        <end position="139"/>
    </location>
</feature>
<accession>A0AAV8DF25</accession>
<dbReference type="PROSITE" id="PS00063">
    <property type="entry name" value="ALDOKETO_REDUCTASE_3"/>
    <property type="match status" value="1"/>
</dbReference>
<proteinExistence type="predicted"/>
<keyword evidence="3" id="KW-1185">Reference proteome</keyword>
<name>A0AAV8DF25_9POAL</name>
<gene>
    <name evidence="2" type="ORF">LUZ62_075603</name>
</gene>
<dbReference type="PROSITE" id="PS00062">
    <property type="entry name" value="ALDOKETO_REDUCTASE_2"/>
    <property type="match status" value="1"/>
</dbReference>
<reference evidence="2" key="1">
    <citation type="submission" date="2022-08" db="EMBL/GenBank/DDBJ databases">
        <authorList>
            <person name="Marques A."/>
        </authorList>
    </citation>
    <scope>NUCLEOTIDE SEQUENCE</scope>
    <source>
        <strain evidence="2">RhyPub2mFocal</strain>
        <tissue evidence="2">Leaves</tissue>
    </source>
</reference>
<dbReference type="InterPro" id="IPR023210">
    <property type="entry name" value="NADP_OxRdtase_dom"/>
</dbReference>
<sequence length="173" mass="19440">MEECQRLGLTKSIGVSNFTTKKLEELLAFAKISPAVNQVEMNPSWRQQKLTEYCAQKGIIITAYSPLGGQSMSGRNLVLTSDVLTEIANAKGKSVAQISLRWLYEQGASIVVKSFKKERLMENIEIFNWELTDEERLKINTIPRHKMCTVEVMLSKEGSLTSVDLADIEVVEI</sequence>
<dbReference type="AlphaFoldDB" id="A0AAV8DF25"/>
<dbReference type="SUPFAM" id="SSF51430">
    <property type="entry name" value="NAD(P)-linked oxidoreductase"/>
    <property type="match status" value="1"/>
</dbReference>
<evidence type="ECO:0000313" key="2">
    <source>
        <dbReference type="EMBL" id="KAJ4765228.1"/>
    </source>
</evidence>
<organism evidence="2 3">
    <name type="scientific">Rhynchospora pubera</name>
    <dbReference type="NCBI Taxonomy" id="906938"/>
    <lineage>
        <taxon>Eukaryota</taxon>
        <taxon>Viridiplantae</taxon>
        <taxon>Streptophyta</taxon>
        <taxon>Embryophyta</taxon>
        <taxon>Tracheophyta</taxon>
        <taxon>Spermatophyta</taxon>
        <taxon>Magnoliopsida</taxon>
        <taxon>Liliopsida</taxon>
        <taxon>Poales</taxon>
        <taxon>Cyperaceae</taxon>
        <taxon>Cyperoideae</taxon>
        <taxon>Rhynchosporeae</taxon>
        <taxon>Rhynchospora</taxon>
    </lineage>
</organism>
<dbReference type="PANTHER" id="PTHR11732">
    <property type="entry name" value="ALDO/KETO REDUCTASE"/>
    <property type="match status" value="1"/>
</dbReference>
<dbReference type="PRINTS" id="PR00069">
    <property type="entry name" value="ALDKETRDTASE"/>
</dbReference>
<dbReference type="Gene3D" id="3.20.20.100">
    <property type="entry name" value="NADP-dependent oxidoreductase domain"/>
    <property type="match status" value="1"/>
</dbReference>
<dbReference type="InterPro" id="IPR020471">
    <property type="entry name" value="AKR"/>
</dbReference>
<dbReference type="Proteomes" id="UP001140206">
    <property type="component" value="Chromosome 4"/>
</dbReference>
<evidence type="ECO:0000259" key="1">
    <source>
        <dbReference type="Pfam" id="PF00248"/>
    </source>
</evidence>